<name>A0A2D0N545_FLAN2</name>
<comment type="caution">
    <text evidence="1">The sequence shown here is derived from an EMBL/GenBank/DDBJ whole genome shotgun (WGS) entry which is preliminary data.</text>
</comment>
<dbReference type="RefSeq" id="WP_099152951.1">
    <property type="nucleotide sequence ID" value="NZ_PDUD01000030.1"/>
</dbReference>
<protein>
    <recommendedName>
        <fullName evidence="3">BioF2-like acetyltransferase domain-containing protein</fullName>
    </recommendedName>
</protein>
<dbReference type="OrthoDB" id="116151at2"/>
<reference evidence="1 2" key="1">
    <citation type="submission" date="2017-10" db="EMBL/GenBank/DDBJ databases">
        <title>The draft genome sequence of Lewinella nigricans NBRC 102662.</title>
        <authorList>
            <person name="Wang K."/>
        </authorList>
    </citation>
    <scope>NUCLEOTIDE SEQUENCE [LARGE SCALE GENOMIC DNA]</scope>
    <source>
        <strain evidence="1 2">NBRC 102662</strain>
    </source>
</reference>
<gene>
    <name evidence="1" type="ORF">CRP01_25535</name>
</gene>
<dbReference type="AlphaFoldDB" id="A0A2D0N545"/>
<organism evidence="1 2">
    <name type="scientific">Flavilitoribacter nigricans (strain ATCC 23147 / DSM 23189 / NBRC 102662 / NCIMB 1420 / SS-2)</name>
    <name type="common">Lewinella nigricans</name>
    <dbReference type="NCBI Taxonomy" id="1122177"/>
    <lineage>
        <taxon>Bacteria</taxon>
        <taxon>Pseudomonadati</taxon>
        <taxon>Bacteroidota</taxon>
        <taxon>Saprospiria</taxon>
        <taxon>Saprospirales</taxon>
        <taxon>Lewinellaceae</taxon>
        <taxon>Flavilitoribacter</taxon>
    </lineage>
</organism>
<evidence type="ECO:0000313" key="2">
    <source>
        <dbReference type="Proteomes" id="UP000223913"/>
    </source>
</evidence>
<accession>A0A2D0N545</accession>
<dbReference type="Proteomes" id="UP000223913">
    <property type="component" value="Unassembled WGS sequence"/>
</dbReference>
<evidence type="ECO:0008006" key="3">
    <source>
        <dbReference type="Google" id="ProtNLM"/>
    </source>
</evidence>
<dbReference type="EMBL" id="PDUD01000030">
    <property type="protein sequence ID" value="PHN03624.1"/>
    <property type="molecule type" value="Genomic_DNA"/>
</dbReference>
<sequence>MDIRFVPRAEIDKVKFNSCIHYATNGNIFGYIWFLDYVAKDWDALVEGDYESVFPLVWREDVFGRKELYQPDLMRELGIYSIHVLSTKRLRAFLEAIPSEYRRMDIHLNEQNKLPADSPFKVEEIPNYQMLLTDSYEKMSAGFAPEMQEKLKQAEEEDLLPTTSLKPEQVAEMYRKHTTDRHRVDQNFHALQRIMYNALHRGWGFASGVQTREGELLASNFYLYSHKKVISLVPMQSPEGSSRAALPYLFDILLRSHAGRPLILDFNAQGTGDLARQFGATETAYYRVQSGNSAWWKFW</sequence>
<proteinExistence type="predicted"/>
<evidence type="ECO:0000313" key="1">
    <source>
        <dbReference type="EMBL" id="PHN03624.1"/>
    </source>
</evidence>
<keyword evidence="2" id="KW-1185">Reference proteome</keyword>